<reference evidence="4" key="1">
    <citation type="journal article" date="2019" name="Int. J. Syst. Evol. Microbiol.">
        <title>The Global Catalogue of Microorganisms (GCM) 10K type strain sequencing project: providing services to taxonomists for standard genome sequencing and annotation.</title>
        <authorList>
            <consortium name="The Broad Institute Genomics Platform"/>
            <consortium name="The Broad Institute Genome Sequencing Center for Infectious Disease"/>
            <person name="Wu L."/>
            <person name="Ma J."/>
        </authorList>
    </citation>
    <scope>NUCLEOTIDE SEQUENCE [LARGE SCALE GENOMIC DNA]</scope>
    <source>
        <strain evidence="4">NBRC 106348</strain>
    </source>
</reference>
<keyword evidence="2" id="KW-1133">Transmembrane helix</keyword>
<dbReference type="Proteomes" id="UP001157091">
    <property type="component" value="Unassembled WGS sequence"/>
</dbReference>
<comment type="caution">
    <text evidence="3">The sequence shown here is derived from an EMBL/GenBank/DDBJ whole genome shotgun (WGS) entry which is preliminary data.</text>
</comment>
<feature type="compositionally biased region" description="Low complexity" evidence="1">
    <location>
        <begin position="299"/>
        <end position="321"/>
    </location>
</feature>
<keyword evidence="2" id="KW-0472">Membrane</keyword>
<sequence length="328" mass="33487">MLRGGTGTTLRDVLARRGALRAGEVVTIVTGAGHALAALHAAGLAQGGVTADRIVVDDDGRCHLQPDVVPPGAGASPSEDVRALAALARDAVADGADAADGPATDPAHVPDPDDAAAVAALLAILDSTARGAGPHEAGTADELATRAARTVAAEPVSVPDLAALAAVAMGRSAAPADGSVPPASAGRPVTGVVRRPVSQVPRRRVVPPRTADPLEDTLVRARALAAPEGPYEPEGRRARSAARLRRRRARSVTLAGAVAALVVGAVVLVVLRPWGAVSPPRRRPARRQRRPHPPRPTRRSSATTRTARPTSSRSAAVRCSRAPPPRTP</sequence>
<name>A0ABQ6I6R1_9MICO</name>
<feature type="compositionally biased region" description="Basic residues" evidence="1">
    <location>
        <begin position="280"/>
        <end position="298"/>
    </location>
</feature>
<keyword evidence="2" id="KW-0812">Transmembrane</keyword>
<gene>
    <name evidence="3" type="ORF">GCM10025864_34170</name>
</gene>
<accession>A0ABQ6I6R1</accession>
<protein>
    <submittedName>
        <fullName evidence="3">Uncharacterized protein</fullName>
    </submittedName>
</protein>
<evidence type="ECO:0000313" key="4">
    <source>
        <dbReference type="Proteomes" id="UP001157091"/>
    </source>
</evidence>
<feature type="transmembrane region" description="Helical" evidence="2">
    <location>
        <begin position="252"/>
        <end position="274"/>
    </location>
</feature>
<keyword evidence="4" id="KW-1185">Reference proteome</keyword>
<evidence type="ECO:0000313" key="3">
    <source>
        <dbReference type="EMBL" id="GMA25658.1"/>
    </source>
</evidence>
<dbReference type="EMBL" id="BSUK01000001">
    <property type="protein sequence ID" value="GMA25658.1"/>
    <property type="molecule type" value="Genomic_DNA"/>
</dbReference>
<organism evidence="3 4">
    <name type="scientific">Luteimicrobium album</name>
    <dbReference type="NCBI Taxonomy" id="1054550"/>
    <lineage>
        <taxon>Bacteria</taxon>
        <taxon>Bacillati</taxon>
        <taxon>Actinomycetota</taxon>
        <taxon>Actinomycetes</taxon>
        <taxon>Micrococcales</taxon>
        <taxon>Luteimicrobium</taxon>
    </lineage>
</organism>
<proteinExistence type="predicted"/>
<feature type="region of interest" description="Disordered" evidence="1">
    <location>
        <begin position="277"/>
        <end position="328"/>
    </location>
</feature>
<dbReference type="Gene3D" id="1.10.510.10">
    <property type="entry name" value="Transferase(Phosphotransferase) domain 1"/>
    <property type="match status" value="1"/>
</dbReference>
<evidence type="ECO:0000256" key="2">
    <source>
        <dbReference type="SAM" id="Phobius"/>
    </source>
</evidence>
<evidence type="ECO:0000256" key="1">
    <source>
        <dbReference type="SAM" id="MobiDB-lite"/>
    </source>
</evidence>